<sequence length="69" mass="8130">MPITKEVCRKCGCTNNNPCYHPKYGFCWWEDSEHTICSHCAKKEIKNSKHTQHRVNDIPDWQPPEETQA</sequence>
<dbReference type="OrthoDB" id="1551421at2"/>
<proteinExistence type="predicted"/>
<feature type="region of interest" description="Disordered" evidence="1">
    <location>
        <begin position="47"/>
        <end position="69"/>
    </location>
</feature>
<name>A0A1H9G3I2_9SPIR</name>
<dbReference type="AlphaFoldDB" id="A0A1H9G3I2"/>
<evidence type="ECO:0000313" key="3">
    <source>
        <dbReference type="Proteomes" id="UP000182360"/>
    </source>
</evidence>
<accession>A0A1H9G3I2</accession>
<organism evidence="2 3">
    <name type="scientific">Treponema bryantii</name>
    <dbReference type="NCBI Taxonomy" id="163"/>
    <lineage>
        <taxon>Bacteria</taxon>
        <taxon>Pseudomonadati</taxon>
        <taxon>Spirochaetota</taxon>
        <taxon>Spirochaetia</taxon>
        <taxon>Spirochaetales</taxon>
        <taxon>Treponemataceae</taxon>
        <taxon>Treponema</taxon>
    </lineage>
</organism>
<protein>
    <submittedName>
        <fullName evidence="2">Uncharacterized protein</fullName>
    </submittedName>
</protein>
<dbReference type="RefSeq" id="WP_074643362.1">
    <property type="nucleotide sequence ID" value="NZ_FOFU01000004.1"/>
</dbReference>
<dbReference type="Proteomes" id="UP000182360">
    <property type="component" value="Unassembled WGS sequence"/>
</dbReference>
<reference evidence="2 3" key="1">
    <citation type="submission" date="2016-10" db="EMBL/GenBank/DDBJ databases">
        <authorList>
            <person name="de Groot N.N."/>
        </authorList>
    </citation>
    <scope>NUCLEOTIDE SEQUENCE [LARGE SCALE GENOMIC DNA]</scope>
    <source>
        <strain evidence="2 3">B25</strain>
    </source>
</reference>
<dbReference type="EMBL" id="FOFU01000004">
    <property type="protein sequence ID" value="SEQ44705.1"/>
    <property type="molecule type" value="Genomic_DNA"/>
</dbReference>
<gene>
    <name evidence="2" type="ORF">SAMN04487977_104270</name>
</gene>
<evidence type="ECO:0000256" key="1">
    <source>
        <dbReference type="SAM" id="MobiDB-lite"/>
    </source>
</evidence>
<keyword evidence="3" id="KW-1185">Reference proteome</keyword>
<evidence type="ECO:0000313" key="2">
    <source>
        <dbReference type="EMBL" id="SEQ44705.1"/>
    </source>
</evidence>